<dbReference type="Gene3D" id="2.40.50.140">
    <property type="entry name" value="Nucleic acid-binding proteins"/>
    <property type="match status" value="1"/>
</dbReference>
<accession>A0A0C2ZAF7</accession>
<evidence type="ECO:0000313" key="6">
    <source>
        <dbReference type="Proteomes" id="UP000053989"/>
    </source>
</evidence>
<feature type="compositionally biased region" description="Polar residues" evidence="4">
    <location>
        <begin position="196"/>
        <end position="211"/>
    </location>
</feature>
<gene>
    <name evidence="5" type="ORF">SCLCIDRAFT_1047641</name>
</gene>
<dbReference type="Proteomes" id="UP000053989">
    <property type="component" value="Unassembled WGS sequence"/>
</dbReference>
<dbReference type="InterPro" id="IPR040260">
    <property type="entry name" value="RFA2-like"/>
</dbReference>
<keyword evidence="3" id="KW-0539">Nucleus</keyword>
<dbReference type="PANTHER" id="PTHR13989:SF16">
    <property type="entry name" value="REPLICATION PROTEIN A2"/>
    <property type="match status" value="1"/>
</dbReference>
<dbReference type="InterPro" id="IPR012340">
    <property type="entry name" value="NA-bd_OB-fold"/>
</dbReference>
<dbReference type="HOGENOM" id="CLU_903627_0_0_1"/>
<comment type="subcellular location">
    <subcellularLocation>
        <location evidence="1">Nucleus</location>
    </subcellularLocation>
</comment>
<dbReference type="STRING" id="1036808.A0A0C2ZAF7"/>
<evidence type="ECO:0000256" key="2">
    <source>
        <dbReference type="ARBA" id="ARBA00023125"/>
    </source>
</evidence>
<organism evidence="5 6">
    <name type="scientific">Scleroderma citrinum Foug A</name>
    <dbReference type="NCBI Taxonomy" id="1036808"/>
    <lineage>
        <taxon>Eukaryota</taxon>
        <taxon>Fungi</taxon>
        <taxon>Dikarya</taxon>
        <taxon>Basidiomycota</taxon>
        <taxon>Agaricomycotina</taxon>
        <taxon>Agaricomycetes</taxon>
        <taxon>Agaricomycetidae</taxon>
        <taxon>Boletales</taxon>
        <taxon>Sclerodermatineae</taxon>
        <taxon>Sclerodermataceae</taxon>
        <taxon>Scleroderma</taxon>
    </lineage>
</organism>
<name>A0A0C2ZAF7_9AGAM</name>
<dbReference type="EMBL" id="KN822080">
    <property type="protein sequence ID" value="KIM58858.1"/>
    <property type="molecule type" value="Genomic_DNA"/>
</dbReference>
<proteinExistence type="predicted"/>
<keyword evidence="2" id="KW-0238">DNA-binding</keyword>
<dbReference type="GO" id="GO:0005634">
    <property type="term" value="C:nucleus"/>
    <property type="evidence" value="ECO:0007669"/>
    <property type="project" value="UniProtKB-SubCell"/>
</dbReference>
<dbReference type="OrthoDB" id="25571at2759"/>
<dbReference type="PANTHER" id="PTHR13989">
    <property type="entry name" value="REPLICATION PROTEIN A-RELATED"/>
    <property type="match status" value="1"/>
</dbReference>
<feature type="region of interest" description="Disordered" evidence="4">
    <location>
        <begin position="181"/>
        <end position="232"/>
    </location>
</feature>
<dbReference type="GO" id="GO:0003677">
    <property type="term" value="F:DNA binding"/>
    <property type="evidence" value="ECO:0007669"/>
    <property type="project" value="UniProtKB-KW"/>
</dbReference>
<reference evidence="6" key="2">
    <citation type="submission" date="2015-01" db="EMBL/GenBank/DDBJ databases">
        <title>Evolutionary Origins and Diversification of the Mycorrhizal Mutualists.</title>
        <authorList>
            <consortium name="DOE Joint Genome Institute"/>
            <consortium name="Mycorrhizal Genomics Consortium"/>
            <person name="Kohler A."/>
            <person name="Kuo A."/>
            <person name="Nagy L.G."/>
            <person name="Floudas D."/>
            <person name="Copeland A."/>
            <person name="Barry K.W."/>
            <person name="Cichocki N."/>
            <person name="Veneault-Fourrey C."/>
            <person name="LaButti K."/>
            <person name="Lindquist E.A."/>
            <person name="Lipzen A."/>
            <person name="Lundell T."/>
            <person name="Morin E."/>
            <person name="Murat C."/>
            <person name="Riley R."/>
            <person name="Ohm R."/>
            <person name="Sun H."/>
            <person name="Tunlid A."/>
            <person name="Henrissat B."/>
            <person name="Grigoriev I.V."/>
            <person name="Hibbett D.S."/>
            <person name="Martin F."/>
        </authorList>
    </citation>
    <scope>NUCLEOTIDE SEQUENCE [LARGE SCALE GENOMIC DNA]</scope>
    <source>
        <strain evidence="6">Foug A</strain>
    </source>
</reference>
<evidence type="ECO:0000256" key="1">
    <source>
        <dbReference type="ARBA" id="ARBA00004123"/>
    </source>
</evidence>
<evidence type="ECO:0000256" key="3">
    <source>
        <dbReference type="ARBA" id="ARBA00023242"/>
    </source>
</evidence>
<sequence>MDCEEPAGTELPIIVEPWTDPSREWEDQIVPATIFQIQHAEDITDKKGFVIDGRRFGKVLVIAQVVAAEPGSSSASMSFKIEDGTGRISAWMNLTSVRVRQSAEQEEAERESCLALEGSFIETTAKIKRIRGRISLTFETQPRRVRDFHQVLFHTLNAMFVHAHRDMSIPGVSHGLERMDISSADSANPDPVIDSSAKSITPPTESASTSAHKVEPQVGTSRIPDKGKGSMQPYVHRDSILRSIIQIVRTKEKDAINGLVIRSDIQQNLQSQSAVTEEEFENAITYLIEEGYLTSPLDDDYVMITPRG</sequence>
<dbReference type="InParanoid" id="A0A0C2ZAF7"/>
<dbReference type="AlphaFoldDB" id="A0A0C2ZAF7"/>
<dbReference type="SUPFAM" id="SSF50249">
    <property type="entry name" value="Nucleic acid-binding proteins"/>
    <property type="match status" value="1"/>
</dbReference>
<keyword evidence="6" id="KW-1185">Reference proteome</keyword>
<evidence type="ECO:0000313" key="5">
    <source>
        <dbReference type="EMBL" id="KIM58858.1"/>
    </source>
</evidence>
<protein>
    <recommendedName>
        <fullName evidence="7">Replication protein A C-terminal domain-containing protein</fullName>
    </recommendedName>
</protein>
<reference evidence="5 6" key="1">
    <citation type="submission" date="2014-04" db="EMBL/GenBank/DDBJ databases">
        <authorList>
            <consortium name="DOE Joint Genome Institute"/>
            <person name="Kuo A."/>
            <person name="Kohler A."/>
            <person name="Nagy L.G."/>
            <person name="Floudas D."/>
            <person name="Copeland A."/>
            <person name="Barry K.W."/>
            <person name="Cichocki N."/>
            <person name="Veneault-Fourrey C."/>
            <person name="LaButti K."/>
            <person name="Lindquist E.A."/>
            <person name="Lipzen A."/>
            <person name="Lundell T."/>
            <person name="Morin E."/>
            <person name="Murat C."/>
            <person name="Sun H."/>
            <person name="Tunlid A."/>
            <person name="Henrissat B."/>
            <person name="Grigoriev I.V."/>
            <person name="Hibbett D.S."/>
            <person name="Martin F."/>
            <person name="Nordberg H.P."/>
            <person name="Cantor M.N."/>
            <person name="Hua S.X."/>
        </authorList>
    </citation>
    <scope>NUCLEOTIDE SEQUENCE [LARGE SCALE GENOMIC DNA]</scope>
    <source>
        <strain evidence="5 6">Foug A</strain>
    </source>
</reference>
<evidence type="ECO:0000256" key="4">
    <source>
        <dbReference type="SAM" id="MobiDB-lite"/>
    </source>
</evidence>
<evidence type="ECO:0008006" key="7">
    <source>
        <dbReference type="Google" id="ProtNLM"/>
    </source>
</evidence>